<feature type="non-terminal residue" evidence="2">
    <location>
        <position position="180"/>
    </location>
</feature>
<dbReference type="AlphaFoldDB" id="A0A6J4SB54"/>
<feature type="compositionally biased region" description="Basic residues" evidence="1">
    <location>
        <begin position="103"/>
        <end position="116"/>
    </location>
</feature>
<feature type="region of interest" description="Disordered" evidence="1">
    <location>
        <begin position="140"/>
        <end position="180"/>
    </location>
</feature>
<dbReference type="EMBL" id="CADCVV010000071">
    <property type="protein sequence ID" value="CAA9494665.1"/>
    <property type="molecule type" value="Genomic_DNA"/>
</dbReference>
<organism evidence="2">
    <name type="scientific">uncultured Solirubrobacterales bacterium</name>
    <dbReference type="NCBI Taxonomy" id="768556"/>
    <lineage>
        <taxon>Bacteria</taxon>
        <taxon>Bacillati</taxon>
        <taxon>Actinomycetota</taxon>
        <taxon>Thermoleophilia</taxon>
        <taxon>Solirubrobacterales</taxon>
        <taxon>environmental samples</taxon>
    </lineage>
</organism>
<protein>
    <submittedName>
        <fullName evidence="2">Uncharacterized protein</fullName>
    </submittedName>
</protein>
<evidence type="ECO:0000256" key="1">
    <source>
        <dbReference type="SAM" id="MobiDB-lite"/>
    </source>
</evidence>
<feature type="compositionally biased region" description="Basic residues" evidence="1">
    <location>
        <begin position="35"/>
        <end position="51"/>
    </location>
</feature>
<sequence>PTARPPPAHGRALRRLRDARRARCALPRRDVGPRQRGRGGHRAPRRRSARRPARDLSRRLQRRASVDHGLGRARLALAHGARRARRGLRGPSPRPRPGGGRAGLRRALGRQVRRARVGVGSRGTAPFGRRVLPTLRAQRGVRSLRPLGAHRRRPRRPARGRRAAVVGPPAHGLAAESGGM</sequence>
<feature type="region of interest" description="Disordered" evidence="1">
    <location>
        <begin position="1"/>
        <end position="125"/>
    </location>
</feature>
<proteinExistence type="predicted"/>
<feature type="compositionally biased region" description="Basic residues" evidence="1">
    <location>
        <begin position="148"/>
        <end position="162"/>
    </location>
</feature>
<name>A0A6J4SB54_9ACTN</name>
<feature type="non-terminal residue" evidence="2">
    <location>
        <position position="1"/>
    </location>
</feature>
<evidence type="ECO:0000313" key="2">
    <source>
        <dbReference type="EMBL" id="CAA9494665.1"/>
    </source>
</evidence>
<reference evidence="2" key="1">
    <citation type="submission" date="2020-02" db="EMBL/GenBank/DDBJ databases">
        <authorList>
            <person name="Meier V. D."/>
        </authorList>
    </citation>
    <scope>NUCLEOTIDE SEQUENCE</scope>
    <source>
        <strain evidence="2">AVDCRST_MAG17</strain>
    </source>
</reference>
<accession>A0A6J4SB54</accession>
<feature type="compositionally biased region" description="Basic and acidic residues" evidence="1">
    <location>
        <begin position="52"/>
        <end position="70"/>
    </location>
</feature>
<gene>
    <name evidence="2" type="ORF">AVDCRST_MAG17-990</name>
</gene>
<feature type="compositionally biased region" description="Basic and acidic residues" evidence="1">
    <location>
        <begin position="15"/>
        <end position="33"/>
    </location>
</feature>